<dbReference type="Proteomes" id="UP000269352">
    <property type="component" value="Unassembled WGS sequence"/>
</dbReference>
<evidence type="ECO:0000313" key="1">
    <source>
        <dbReference type="EMBL" id="GBR74660.1"/>
    </source>
</evidence>
<name>A0A388TCP3_TERA1</name>
<evidence type="ECO:0000313" key="2">
    <source>
        <dbReference type="Proteomes" id="UP000269352"/>
    </source>
</evidence>
<organism evidence="1 2">
    <name type="scientific">Termititenax aidoneus</name>
    <dbReference type="NCBI Taxonomy" id="2218524"/>
    <lineage>
        <taxon>Bacteria</taxon>
        <taxon>Bacillati</taxon>
        <taxon>Candidatus Margulisiibacteriota</taxon>
        <taxon>Candidatus Termititenacia</taxon>
        <taxon>Candidatus Termititenacales</taxon>
        <taxon>Candidatus Termititenacaceae</taxon>
        <taxon>Candidatus Termititenax</taxon>
    </lineage>
</organism>
<dbReference type="AlphaFoldDB" id="A0A388TCP3"/>
<dbReference type="EMBL" id="BGZN01000065">
    <property type="protein sequence ID" value="GBR74660.1"/>
    <property type="molecule type" value="Genomic_DNA"/>
</dbReference>
<protein>
    <submittedName>
        <fullName evidence="1">Uncharacterized protein</fullName>
    </submittedName>
</protein>
<proteinExistence type="predicted"/>
<accession>A0A388TCP3</accession>
<comment type="caution">
    <text evidence="1">The sequence shown here is derived from an EMBL/GenBank/DDBJ whole genome shotgun (WGS) entry which is preliminary data.</text>
</comment>
<reference evidence="1 2" key="1">
    <citation type="journal article" date="2019" name="ISME J.">
        <title>Genome analyses of uncultured TG2/ZB3 bacteria in 'Margulisbacteria' specifically attached to ectosymbiotic spirochetes of protists in the termite gut.</title>
        <authorList>
            <person name="Utami Y.D."/>
            <person name="Kuwahara H."/>
            <person name="Igai K."/>
            <person name="Murakami T."/>
            <person name="Sugaya K."/>
            <person name="Morikawa T."/>
            <person name="Nagura Y."/>
            <person name="Yuki M."/>
            <person name="Deevong P."/>
            <person name="Inoue T."/>
            <person name="Kihara K."/>
            <person name="Lo N."/>
            <person name="Yamada A."/>
            <person name="Ohkuma M."/>
            <person name="Hongoh Y."/>
        </authorList>
    </citation>
    <scope>NUCLEOTIDE SEQUENCE [LARGE SCALE GENOMIC DNA]</scope>
    <source>
        <strain evidence="1">NkOx7-01</strain>
    </source>
</reference>
<sequence length="61" mass="7134">MINNIPQPEISAAFTIEDIHKIREWNYERRKNMTAAEWLADEAAGAQRMLDKIARAHKKQL</sequence>
<gene>
    <name evidence="1" type="ORF">NO1_1798</name>
</gene>
<keyword evidence="2" id="KW-1185">Reference proteome</keyword>